<evidence type="ECO:0000313" key="2">
    <source>
        <dbReference type="Proteomes" id="UP000182025"/>
    </source>
</evidence>
<dbReference type="Proteomes" id="UP000182025">
    <property type="component" value="Unassembled WGS sequence"/>
</dbReference>
<gene>
    <name evidence="1" type="ORF">SAMN05216177_103212</name>
</gene>
<protein>
    <submittedName>
        <fullName evidence="1">Uncharacterized protein</fullName>
    </submittedName>
</protein>
<dbReference type="RefSeq" id="WP_074914152.1">
    <property type="nucleotide sequence ID" value="NZ_FOXK01000003.1"/>
</dbReference>
<reference evidence="2" key="1">
    <citation type="submission" date="2016-10" db="EMBL/GenBank/DDBJ databases">
        <authorList>
            <person name="Varghese N."/>
            <person name="Submissions S."/>
        </authorList>
    </citation>
    <scope>NUCLEOTIDE SEQUENCE [LARGE SCALE GENOMIC DNA]</scope>
    <source>
        <strain evidence="2">JCM 15604</strain>
    </source>
</reference>
<dbReference type="AlphaFoldDB" id="A0A1I5QZV9"/>
<evidence type="ECO:0000313" key="1">
    <source>
        <dbReference type="EMBL" id="SFP51660.1"/>
    </source>
</evidence>
<organism evidence="1 2">
    <name type="scientific">Ectopseudomonas toyotomiensis</name>
    <dbReference type="NCBI Taxonomy" id="554344"/>
    <lineage>
        <taxon>Bacteria</taxon>
        <taxon>Pseudomonadati</taxon>
        <taxon>Pseudomonadota</taxon>
        <taxon>Gammaproteobacteria</taxon>
        <taxon>Pseudomonadales</taxon>
        <taxon>Pseudomonadaceae</taxon>
        <taxon>Ectopseudomonas</taxon>
    </lineage>
</organism>
<name>A0A1I5QZV9_9GAMM</name>
<proteinExistence type="predicted"/>
<dbReference type="EMBL" id="FOXK01000003">
    <property type="protein sequence ID" value="SFP51660.1"/>
    <property type="molecule type" value="Genomic_DNA"/>
</dbReference>
<keyword evidence="2" id="KW-1185">Reference proteome</keyword>
<accession>A0A1I5QZV9</accession>
<sequence>MHHETTLNLPSPSSKEAEREWLADRVAEFQARGAQAIEAPIEKRPLVSGQWTAPGMTIITEARRHEQAAKAHRKAGGRPIGAVVVDSPALIERARAMAGLGVSKYAASRALEIGTARLERMGKKHGFEFATKSPKAA</sequence>
<dbReference type="OrthoDB" id="6968071at2"/>